<dbReference type="EMBL" id="JBJURJ010000018">
    <property type="protein sequence ID" value="MFM9331345.1"/>
    <property type="molecule type" value="Genomic_DNA"/>
</dbReference>
<gene>
    <name evidence="1" type="ORF">ACI1P1_23915</name>
</gene>
<accession>A0ACC7P4Y7</accession>
<proteinExistence type="predicted"/>
<sequence>MQVNDNRSGWGKAYLTGAFVLAGTSVITGRLLGQHLGTFTIQAGSLGIMLAVLLPLYGGRIIRAVSGMSRDQWAGILLQAFFGMFAFRCFLLYGLPLTSAGEAGVLLGTTPAITALLARLVLKEPLYQGAVRGILCTVAGLALIQGGGGSLSWSHAAGNLLVLGAAASEALFNLLAKNRQSLDAIRNKELHPMVQTFLVSAAAFLFSLLPAIAERPVQELAACGFREWMALVWYGLVVTAVSYALFYRGVKRCDPYVTAAFSGVAPLTSMLVAVWLLQEQLGWKQWLGGGFIMLGISLIGSRAQGKLSVIAKV</sequence>
<name>A0ACC7P4Y7_9BACL</name>
<protein>
    <submittedName>
        <fullName evidence="1">DMT family transporter</fullName>
    </submittedName>
</protein>
<evidence type="ECO:0000313" key="1">
    <source>
        <dbReference type="EMBL" id="MFM9331345.1"/>
    </source>
</evidence>
<reference evidence="1" key="1">
    <citation type="submission" date="2024-12" db="EMBL/GenBank/DDBJ databases">
        <authorList>
            <person name="Wu N."/>
        </authorList>
    </citation>
    <scope>NUCLEOTIDE SEQUENCE</scope>
    <source>
        <strain evidence="1">P15</strain>
    </source>
</reference>
<dbReference type="Proteomes" id="UP001631969">
    <property type="component" value="Unassembled WGS sequence"/>
</dbReference>
<organism evidence="1 2">
    <name type="scientific">Paenibacillus mesotrionivorans</name>
    <dbReference type="NCBI Taxonomy" id="3160968"/>
    <lineage>
        <taxon>Bacteria</taxon>
        <taxon>Bacillati</taxon>
        <taxon>Bacillota</taxon>
        <taxon>Bacilli</taxon>
        <taxon>Bacillales</taxon>
        <taxon>Paenibacillaceae</taxon>
        <taxon>Paenibacillus</taxon>
    </lineage>
</organism>
<comment type="caution">
    <text evidence="1">The sequence shown here is derived from an EMBL/GenBank/DDBJ whole genome shotgun (WGS) entry which is preliminary data.</text>
</comment>
<evidence type="ECO:0000313" key="2">
    <source>
        <dbReference type="Proteomes" id="UP001631969"/>
    </source>
</evidence>
<keyword evidence="2" id="KW-1185">Reference proteome</keyword>